<dbReference type="STRING" id="398580.Dshi_3251"/>
<proteinExistence type="inferred from homology"/>
<dbReference type="Pfam" id="PF22692">
    <property type="entry name" value="LlgE_F_G_D1"/>
    <property type="match status" value="1"/>
</dbReference>
<evidence type="ECO:0000256" key="4">
    <source>
        <dbReference type="RuleBase" id="RU362116"/>
    </source>
</evidence>
<keyword evidence="8" id="KW-0966">Cell projection</keyword>
<dbReference type="GO" id="GO:0071978">
    <property type="term" value="P:bacterial-type flagellum-dependent swarming motility"/>
    <property type="evidence" value="ECO:0007669"/>
    <property type="project" value="TreeGrafter"/>
</dbReference>
<keyword evidence="3 4" id="KW-0975">Bacterial flagellum</keyword>
<evidence type="ECO:0000313" key="8">
    <source>
        <dbReference type="EMBL" id="ABV94984.1"/>
    </source>
</evidence>
<dbReference type="InterPro" id="IPR010930">
    <property type="entry name" value="Flg_bb/hook_C_dom"/>
</dbReference>
<keyword evidence="8" id="KW-0282">Flagellum</keyword>
<dbReference type="Proteomes" id="UP000006833">
    <property type="component" value="Chromosome"/>
</dbReference>
<protein>
    <recommendedName>
        <fullName evidence="4">Flagellar basal-body rod protein FlgF</fullName>
    </recommendedName>
</protein>
<reference evidence="9" key="1">
    <citation type="journal article" date="2010" name="ISME J.">
        <title>The complete genome sequence of the algal symbiont Dinoroseobacter shibae: a hitchhiker's guide to life in the sea.</title>
        <authorList>
            <person name="Wagner-Dobler I."/>
            <person name="Ballhausen B."/>
            <person name="Berger M."/>
            <person name="Brinkhoff T."/>
            <person name="Buchholz I."/>
            <person name="Bunk B."/>
            <person name="Cypionka H."/>
            <person name="Daniel R."/>
            <person name="Drepper T."/>
            <person name="Gerdts G."/>
            <person name="Hahnke S."/>
            <person name="Han C."/>
            <person name="Jahn D."/>
            <person name="Kalhoefer D."/>
            <person name="Kiss H."/>
            <person name="Klenk H.P."/>
            <person name="Kyrpides N."/>
            <person name="Liebl W."/>
            <person name="Liesegang H."/>
            <person name="Meincke L."/>
            <person name="Pati A."/>
            <person name="Petersen J."/>
            <person name="Piekarski T."/>
            <person name="Pommerenke C."/>
            <person name="Pradella S."/>
            <person name="Pukall R."/>
            <person name="Rabus R."/>
            <person name="Stackebrandt E."/>
            <person name="Thole S."/>
            <person name="Thompson L."/>
            <person name="Tielen P."/>
            <person name="Tomasch J."/>
            <person name="von Jan M."/>
            <person name="Wanphrut N."/>
            <person name="Wichels A."/>
            <person name="Zech H."/>
            <person name="Simon M."/>
        </authorList>
    </citation>
    <scope>NUCLEOTIDE SEQUENCE [LARGE SCALE GENOMIC DNA]</scope>
    <source>
        <strain evidence="9">DSM 16493 / NCIMB 14021 / DFL 12</strain>
    </source>
</reference>
<dbReference type="Pfam" id="PF06429">
    <property type="entry name" value="Flg_bbr_C"/>
    <property type="match status" value="1"/>
</dbReference>
<dbReference type="PANTHER" id="PTHR30435:SF19">
    <property type="entry name" value="FLAGELLAR BASAL-BODY ROD PROTEIN FLGG"/>
    <property type="match status" value="1"/>
</dbReference>
<evidence type="ECO:0000259" key="5">
    <source>
        <dbReference type="Pfam" id="PF00460"/>
    </source>
</evidence>
<dbReference type="NCBIfam" id="NF009332">
    <property type="entry name" value="PRK12690.1"/>
    <property type="match status" value="1"/>
</dbReference>
<dbReference type="PROSITE" id="PS00588">
    <property type="entry name" value="FLAGELLA_BB_ROD"/>
    <property type="match status" value="1"/>
</dbReference>
<dbReference type="InterPro" id="IPR020013">
    <property type="entry name" value="Flagellar_FlgE/F/G"/>
</dbReference>
<dbReference type="AlphaFoldDB" id="A8LMQ9"/>
<evidence type="ECO:0000259" key="7">
    <source>
        <dbReference type="Pfam" id="PF22692"/>
    </source>
</evidence>
<dbReference type="InterPro" id="IPR019776">
    <property type="entry name" value="Flagellar_basal_body_rod_CS"/>
</dbReference>
<dbReference type="eggNOG" id="COG4786">
    <property type="taxonomic scope" value="Bacteria"/>
</dbReference>
<gene>
    <name evidence="8" type="primary">flgF</name>
    <name evidence="8" type="ordered locus">Dshi_3251</name>
</gene>
<dbReference type="InterPro" id="IPR037925">
    <property type="entry name" value="FlgE/F/G-like"/>
</dbReference>
<name>A8LMQ9_DINSH</name>
<dbReference type="NCBIfam" id="TIGR02490">
    <property type="entry name" value="flgF"/>
    <property type="match status" value="1"/>
</dbReference>
<evidence type="ECO:0000256" key="3">
    <source>
        <dbReference type="ARBA" id="ARBA00023143"/>
    </source>
</evidence>
<sequence>MDATQYTALSRQNALKREMTVIANNIANISTTGYRAEGLVFSEYVQATGHGQASISMTDSGAKITNYSQGMLRQTGGSFDMAIEGDGFFQVAAPEGVRLTRAGAFEPDANGLLVTPDGYQLLDAGGAPVFIPPDARSIAVAADGTLSADGRPLTNIGLVVPEDPLLMERAPGASFIPNGGVLPAENASVHQGFIEGSNVNPIVEVARMIEVQRRYESAKSFIDKEDDRIKTVIQTLGR</sequence>
<keyword evidence="9" id="KW-1185">Reference proteome</keyword>
<organism evidence="8 9">
    <name type="scientific">Dinoroseobacter shibae (strain DSM 16493 / NCIMB 14021 / DFL 12)</name>
    <dbReference type="NCBI Taxonomy" id="398580"/>
    <lineage>
        <taxon>Bacteria</taxon>
        <taxon>Pseudomonadati</taxon>
        <taxon>Pseudomonadota</taxon>
        <taxon>Alphaproteobacteria</taxon>
        <taxon>Rhodobacterales</taxon>
        <taxon>Roseobacteraceae</taxon>
        <taxon>Dinoroseobacter</taxon>
    </lineage>
</organism>
<dbReference type="NCBIfam" id="TIGR03506">
    <property type="entry name" value="FlgEFG_subfam"/>
    <property type="match status" value="1"/>
</dbReference>
<accession>A8LMQ9</accession>
<comment type="subunit">
    <text evidence="4">The basal body constitutes a major portion of the flagellar organelle and consists of five rings (E,L,P,S, and M) mounted on a central rod. The rod consists of about 26 subunits of FlgG in the distal portion, and FlgB, FlgC and FlgF are thought to build up the proximal portion of the rod with about 6 subunits each.</text>
</comment>
<dbReference type="PANTHER" id="PTHR30435">
    <property type="entry name" value="FLAGELLAR PROTEIN"/>
    <property type="match status" value="1"/>
</dbReference>
<comment type="subcellular location">
    <subcellularLocation>
        <location evidence="1 4">Bacterial flagellum basal body</location>
    </subcellularLocation>
</comment>
<dbReference type="InterPro" id="IPR001444">
    <property type="entry name" value="Flag_bb_rod_N"/>
</dbReference>
<dbReference type="HOGENOM" id="CLU_013687_0_0_5"/>
<dbReference type="Pfam" id="PF00460">
    <property type="entry name" value="Flg_bb_rod"/>
    <property type="match status" value="1"/>
</dbReference>
<evidence type="ECO:0000256" key="1">
    <source>
        <dbReference type="ARBA" id="ARBA00004117"/>
    </source>
</evidence>
<dbReference type="InterPro" id="IPR053967">
    <property type="entry name" value="LlgE_F_G-like_D1"/>
</dbReference>
<dbReference type="EMBL" id="CP000830">
    <property type="protein sequence ID" value="ABV94984.1"/>
    <property type="molecule type" value="Genomic_DNA"/>
</dbReference>
<dbReference type="InterPro" id="IPR012836">
    <property type="entry name" value="FlgF"/>
</dbReference>
<evidence type="ECO:0000259" key="6">
    <source>
        <dbReference type="Pfam" id="PF06429"/>
    </source>
</evidence>
<comment type="similarity">
    <text evidence="2 4">Belongs to the flagella basal body rod proteins family.</text>
</comment>
<dbReference type="GO" id="GO:0030694">
    <property type="term" value="C:bacterial-type flagellum basal body, rod"/>
    <property type="evidence" value="ECO:0007669"/>
    <property type="project" value="UniProtKB-UniRule"/>
</dbReference>
<feature type="domain" description="Flagellar basal body rod protein N-terminal" evidence="5">
    <location>
        <begin position="6"/>
        <end position="35"/>
    </location>
</feature>
<keyword evidence="8" id="KW-0969">Cilium</keyword>
<dbReference type="RefSeq" id="WP_012179911.1">
    <property type="nucleotide sequence ID" value="NC_009952.1"/>
</dbReference>
<dbReference type="SUPFAM" id="SSF117143">
    <property type="entry name" value="Flagellar hook protein flgE"/>
    <property type="match status" value="1"/>
</dbReference>
<feature type="domain" description="Flagellar hook protein FlgE/F/G-like D1" evidence="7">
    <location>
        <begin position="82"/>
        <end position="148"/>
    </location>
</feature>
<evidence type="ECO:0000313" key="9">
    <source>
        <dbReference type="Proteomes" id="UP000006833"/>
    </source>
</evidence>
<feature type="domain" description="Flagellar basal-body/hook protein C-terminal" evidence="6">
    <location>
        <begin position="191"/>
        <end position="234"/>
    </location>
</feature>
<evidence type="ECO:0000256" key="2">
    <source>
        <dbReference type="ARBA" id="ARBA00009677"/>
    </source>
</evidence>
<dbReference type="OrthoDB" id="9804559at2"/>
<dbReference type="KEGG" id="dsh:Dshi_3251"/>